<feature type="non-terminal residue" evidence="1">
    <location>
        <position position="60"/>
    </location>
</feature>
<keyword evidence="2" id="KW-1185">Reference proteome</keyword>
<organism evidence="1 2">
    <name type="scientific">Paramuricea clavata</name>
    <name type="common">Red gorgonian</name>
    <name type="synonym">Violescent sea-whip</name>
    <dbReference type="NCBI Taxonomy" id="317549"/>
    <lineage>
        <taxon>Eukaryota</taxon>
        <taxon>Metazoa</taxon>
        <taxon>Cnidaria</taxon>
        <taxon>Anthozoa</taxon>
        <taxon>Octocorallia</taxon>
        <taxon>Malacalcyonacea</taxon>
        <taxon>Plexauridae</taxon>
        <taxon>Paramuricea</taxon>
    </lineage>
</organism>
<feature type="non-terminal residue" evidence="1">
    <location>
        <position position="1"/>
    </location>
</feature>
<dbReference type="AlphaFoldDB" id="A0A6S7J9E7"/>
<accession>A0A6S7J9E7</accession>
<reference evidence="1" key="1">
    <citation type="submission" date="2020-04" db="EMBL/GenBank/DDBJ databases">
        <authorList>
            <person name="Alioto T."/>
            <person name="Alioto T."/>
            <person name="Gomez Garrido J."/>
        </authorList>
    </citation>
    <scope>NUCLEOTIDE SEQUENCE</scope>
    <source>
        <strain evidence="1">A484AB</strain>
    </source>
</reference>
<comment type="caution">
    <text evidence="1">The sequence shown here is derived from an EMBL/GenBank/DDBJ whole genome shotgun (WGS) entry which is preliminary data.</text>
</comment>
<dbReference type="Proteomes" id="UP001152795">
    <property type="component" value="Unassembled WGS sequence"/>
</dbReference>
<protein>
    <submittedName>
        <fullName evidence="1">Uncharacterized protein</fullName>
    </submittedName>
</protein>
<sequence>ISRKTSHVVLLILLAGDVATNPGPSSFHPPTKNLGQGLNALYLNSRSLKAFVPSDQDLSK</sequence>
<name>A0A6S7J9E7_PARCT</name>
<gene>
    <name evidence="1" type="ORF">PACLA_8A071579</name>
</gene>
<dbReference type="EMBL" id="CACRXK020014368">
    <property type="protein sequence ID" value="CAB4026721.1"/>
    <property type="molecule type" value="Genomic_DNA"/>
</dbReference>
<proteinExistence type="predicted"/>
<evidence type="ECO:0000313" key="1">
    <source>
        <dbReference type="EMBL" id="CAB4026721.1"/>
    </source>
</evidence>
<evidence type="ECO:0000313" key="2">
    <source>
        <dbReference type="Proteomes" id="UP001152795"/>
    </source>
</evidence>